<accession>A0A8S5QVT6</accession>
<dbReference type="Pfam" id="PF25209">
    <property type="entry name" value="Phage_capsid_4"/>
    <property type="match status" value="1"/>
</dbReference>
<evidence type="ECO:0000313" key="1">
    <source>
        <dbReference type="EMBL" id="DAE22764.1"/>
    </source>
</evidence>
<sequence length="332" mass="35740">MADTILTKLADLIDPEVMADMISAKIPDKIRVAPFAKVDDTLSGVPGDTITVPSYGYIGDAEDVAEGVDVDIDKMSTKDKKYKIKKAMKGVGLTDEAVLSGYGNPVGEANAQLALSIAAKIDNDCMEALQGATLVYDGTAAAIKYSGVVDAIDVFNEEINSDKVMFINPKQMATLRKDADFISADKYQAGVAVTGEIGKIANTRVVASRKVPSIEYEKDNSTGTIEIVDDATNETTTKKHLATIQPHCAAALVVGDKVKAVATAYYACPIVKLNEDSETEDDVPALTIYRKRSINVETERKPRNRSTEITADEFYVAALTNEAKVVLAKFKK</sequence>
<dbReference type="EMBL" id="BK015739">
    <property type="protein sequence ID" value="DAE22764.1"/>
    <property type="molecule type" value="Genomic_DNA"/>
</dbReference>
<dbReference type="NCBIfam" id="TIGR04387">
    <property type="entry name" value="capsid_maj_N4"/>
    <property type="match status" value="1"/>
</dbReference>
<protein>
    <submittedName>
        <fullName evidence="1">Capsid protein</fullName>
    </submittedName>
</protein>
<dbReference type="SUPFAM" id="SSF56563">
    <property type="entry name" value="Major capsid protein gp5"/>
    <property type="match status" value="1"/>
</dbReference>
<proteinExistence type="predicted"/>
<name>A0A8S5QVT6_9CAUD</name>
<reference evidence="1" key="1">
    <citation type="journal article" date="2021" name="Proc. Natl. Acad. Sci. U.S.A.">
        <title>A Catalog of Tens of Thousands of Viruses from Human Metagenomes Reveals Hidden Associations with Chronic Diseases.</title>
        <authorList>
            <person name="Tisza M.J."/>
            <person name="Buck C.B."/>
        </authorList>
    </citation>
    <scope>NUCLEOTIDE SEQUENCE</scope>
    <source>
        <strain evidence="1">Ct2hZ16</strain>
    </source>
</reference>
<organism evidence="1">
    <name type="scientific">Siphoviridae sp. ct2hZ16</name>
    <dbReference type="NCBI Taxonomy" id="2826276"/>
    <lineage>
        <taxon>Viruses</taxon>
        <taxon>Duplodnaviria</taxon>
        <taxon>Heunggongvirae</taxon>
        <taxon>Uroviricota</taxon>
        <taxon>Caudoviricetes</taxon>
    </lineage>
</organism>